<dbReference type="OrthoDB" id="1488830at2"/>
<dbReference type="RefSeq" id="WP_129219573.1">
    <property type="nucleotide sequence ID" value="NZ_QYBC01000010.1"/>
</dbReference>
<comment type="caution">
    <text evidence="2">The sequence shown here is derived from an EMBL/GenBank/DDBJ whole genome shotgun (WGS) entry which is preliminary data.</text>
</comment>
<accession>A0A4Q2RCK0</accession>
<evidence type="ECO:0000259" key="1">
    <source>
        <dbReference type="Pfam" id="PF12705"/>
    </source>
</evidence>
<dbReference type="Proteomes" id="UP000289411">
    <property type="component" value="Unassembled WGS sequence"/>
</dbReference>
<dbReference type="EMBL" id="QYBC01000010">
    <property type="protein sequence ID" value="RYB04317.1"/>
    <property type="molecule type" value="Genomic_DNA"/>
</dbReference>
<name>A0A4Q2RCK0_9HYPH</name>
<gene>
    <name evidence="2" type="ORF">D3272_12710</name>
</gene>
<reference evidence="2 3" key="2">
    <citation type="submission" date="2019-02" db="EMBL/GenBank/DDBJ databases">
        <title>'Lichenibacterium ramalinii' gen. nov. sp. nov., 'Lichenibacterium minor' gen. nov. sp. nov.</title>
        <authorList>
            <person name="Pankratov T."/>
        </authorList>
    </citation>
    <scope>NUCLEOTIDE SEQUENCE [LARGE SCALE GENOMIC DNA]</scope>
    <source>
        <strain evidence="2 3">RmlP001</strain>
    </source>
</reference>
<dbReference type="InterPro" id="IPR011604">
    <property type="entry name" value="PDDEXK-like_dom_sf"/>
</dbReference>
<proteinExistence type="predicted"/>
<evidence type="ECO:0000313" key="2">
    <source>
        <dbReference type="EMBL" id="RYB04317.1"/>
    </source>
</evidence>
<dbReference type="Pfam" id="PF12705">
    <property type="entry name" value="PDDEXK_1"/>
    <property type="match status" value="1"/>
</dbReference>
<dbReference type="Gene3D" id="3.90.320.10">
    <property type="match status" value="1"/>
</dbReference>
<feature type="domain" description="PD-(D/E)XK endonuclease-like" evidence="1">
    <location>
        <begin position="614"/>
        <end position="885"/>
    </location>
</feature>
<organism evidence="2 3">
    <name type="scientific">Lichenibacterium ramalinae</name>
    <dbReference type="NCBI Taxonomy" id="2316527"/>
    <lineage>
        <taxon>Bacteria</taxon>
        <taxon>Pseudomonadati</taxon>
        <taxon>Pseudomonadota</taxon>
        <taxon>Alphaproteobacteria</taxon>
        <taxon>Hyphomicrobiales</taxon>
        <taxon>Lichenihabitantaceae</taxon>
        <taxon>Lichenibacterium</taxon>
    </lineage>
</organism>
<dbReference type="InterPro" id="IPR038726">
    <property type="entry name" value="PDDEXK_AddAB-type"/>
</dbReference>
<dbReference type="AlphaFoldDB" id="A0A4Q2RCK0"/>
<evidence type="ECO:0000313" key="3">
    <source>
        <dbReference type="Proteomes" id="UP000289411"/>
    </source>
</evidence>
<keyword evidence="3" id="KW-1185">Reference proteome</keyword>
<reference evidence="2 3" key="1">
    <citation type="submission" date="2018-09" db="EMBL/GenBank/DDBJ databases">
        <authorList>
            <person name="Grouzdev D.S."/>
            <person name="Krutkina M.S."/>
        </authorList>
    </citation>
    <scope>NUCLEOTIDE SEQUENCE [LARGE SCALE GENOMIC DNA]</scope>
    <source>
        <strain evidence="2 3">RmlP001</strain>
    </source>
</reference>
<sequence length="890" mass="92234">MHVVFGMAADGGAHPAHPGTGSGAVGGAVVGPAGLLDLLAGQLGLSGPPVAPVVRIAAWQAKLEAAAAVGPRFYSASLVADALSTARLLLSWRDDLTEAGWVPVDTGTAGPRLADLAAAELTPPPLPRCRSDLLREVISRLAGGARSELATFETIEDLDLLPPPWQALARALSDSGVAVSRRPSTTPTAGDGDLARLQRFLGGGGIGSLVGDGSLTLLESRTAIMAAEAVADWVAHDPGRGRGTVFVVPSGDTGLLDGAFARRGLPALGASPRSTHRGALQLLPLAFSVAWAPLDPQKLLELLLLPTPPIDRWAARLLAGALSREPGVGGPAWADAWSAIEAGVAERDGGAAGKAILAEWRAWMEVGAHGRSSGMPAAAAAAISDRVRRWALATDGGARDPLLLCAVGAADALSGAFGALGRSPVTATQVEGLIDIAVAEGLPDPAHVAEEGGARVVTRPGAVWGEAARIVWWGFSGTEGQTRQPWTEAETAALAGAGCEVETAARMRRRAAAHWEQPVLAARGALVLVTPSLDRGAEVTSHPLAHRMAPMLRGPSRAAISADAEALLADARVRLAGREVIRRAHSKVDLPAARATWALPASLADAVQGRAETASSIQDLLECQFRWVLRHVARLRAGRAHAIPARDRLIGNVAHALAEAVLPVGRVPDPDEVRRAAVAGLDAVVDAIAAPLRLSGSSGELAFARARIPDSLATLAALLADRGMAVVGMEVERASAAGAPPIRSRIDLLVRDRQGGEAVIDLKWTSSRTWRRTELEEGRAIQLATYGHLVAPAGGAPAGYYLLRQRELLAEAGSALAREGLRVARTLDATWEAMETDWGKLTRLARSGRGLATGVPGVAEHLPADLGFPPGERVCAFCDMGHVCRVRAGG</sequence>
<protein>
    <recommendedName>
        <fullName evidence="1">PD-(D/E)XK endonuclease-like domain-containing protein</fullName>
    </recommendedName>
</protein>